<gene>
    <name evidence="8" type="ORF">AWRI3580_g851</name>
</gene>
<dbReference type="VEuPathDB" id="FungiDB:AWRI3580_g851"/>
<keyword evidence="3" id="KW-0812">Transmembrane</keyword>
<feature type="compositionally biased region" description="Basic and acidic residues" evidence="6">
    <location>
        <begin position="253"/>
        <end position="263"/>
    </location>
</feature>
<feature type="compositionally biased region" description="Low complexity" evidence="6">
    <location>
        <begin position="224"/>
        <end position="233"/>
    </location>
</feature>
<evidence type="ECO:0000313" key="9">
    <source>
        <dbReference type="Proteomes" id="UP000095358"/>
    </source>
</evidence>
<feature type="domain" description="VASt" evidence="7">
    <location>
        <begin position="589"/>
        <end position="763"/>
    </location>
</feature>
<dbReference type="InterPro" id="IPR004182">
    <property type="entry name" value="GRAM"/>
</dbReference>
<feature type="compositionally biased region" description="Basic and acidic residues" evidence="6">
    <location>
        <begin position="790"/>
        <end position="800"/>
    </location>
</feature>
<feature type="compositionally biased region" description="Low complexity" evidence="6">
    <location>
        <begin position="339"/>
        <end position="349"/>
    </location>
</feature>
<dbReference type="Proteomes" id="UP000095358">
    <property type="component" value="Unassembled WGS sequence"/>
</dbReference>
<feature type="compositionally biased region" description="Basic residues" evidence="6">
    <location>
        <begin position="457"/>
        <end position="470"/>
    </location>
</feature>
<protein>
    <submittedName>
        <fullName evidence="8">Membrane-anchored lipid-binding protein YSP2</fullName>
    </submittedName>
</protein>
<evidence type="ECO:0000256" key="3">
    <source>
        <dbReference type="ARBA" id="ARBA00022692"/>
    </source>
</evidence>
<keyword evidence="5" id="KW-0472">Membrane</keyword>
<evidence type="ECO:0000256" key="2">
    <source>
        <dbReference type="ARBA" id="ARBA00006582"/>
    </source>
</evidence>
<feature type="region of interest" description="Disordered" evidence="6">
    <location>
        <begin position="450"/>
        <end position="471"/>
    </location>
</feature>
<name>A0A1E5RY03_HANUV</name>
<reference evidence="9" key="1">
    <citation type="journal article" date="2016" name="Genome Announc.">
        <title>Genome sequences of three species of Hanseniaspora isolated from spontaneous wine fermentations.</title>
        <authorList>
            <person name="Sternes P.R."/>
            <person name="Lee D."/>
            <person name="Kutyna D.R."/>
            <person name="Borneman A.R."/>
        </authorList>
    </citation>
    <scope>NUCLEOTIDE SEQUENCE [LARGE SCALE GENOMIC DNA]</scope>
    <source>
        <strain evidence="9">AWRI3580</strain>
    </source>
</reference>
<dbReference type="GO" id="GO:0032934">
    <property type="term" value="F:sterol binding"/>
    <property type="evidence" value="ECO:0007669"/>
    <property type="project" value="TreeGrafter"/>
</dbReference>
<evidence type="ECO:0000256" key="1">
    <source>
        <dbReference type="ARBA" id="ARBA00004167"/>
    </source>
</evidence>
<dbReference type="InterPro" id="IPR051482">
    <property type="entry name" value="Cholesterol_transport"/>
</dbReference>
<feature type="region of interest" description="Disordered" evidence="6">
    <location>
        <begin position="314"/>
        <end position="349"/>
    </location>
</feature>
<evidence type="ECO:0000259" key="7">
    <source>
        <dbReference type="PROSITE" id="PS51778"/>
    </source>
</evidence>
<organism evidence="8 9">
    <name type="scientific">Hanseniaspora uvarum</name>
    <name type="common">Yeast</name>
    <name type="synonym">Kloeckera apiculata</name>
    <dbReference type="NCBI Taxonomy" id="29833"/>
    <lineage>
        <taxon>Eukaryota</taxon>
        <taxon>Fungi</taxon>
        <taxon>Dikarya</taxon>
        <taxon>Ascomycota</taxon>
        <taxon>Saccharomycotina</taxon>
        <taxon>Saccharomycetes</taxon>
        <taxon>Saccharomycodales</taxon>
        <taxon>Saccharomycodaceae</taxon>
        <taxon>Hanseniaspora</taxon>
    </lineage>
</organism>
<evidence type="ECO:0000256" key="5">
    <source>
        <dbReference type="ARBA" id="ARBA00023136"/>
    </source>
</evidence>
<dbReference type="GO" id="GO:0120015">
    <property type="term" value="F:sterol transfer activity"/>
    <property type="evidence" value="ECO:0007669"/>
    <property type="project" value="TreeGrafter"/>
</dbReference>
<dbReference type="Gene3D" id="2.30.29.30">
    <property type="entry name" value="Pleckstrin-homology domain (PH domain)/Phosphotyrosine-binding domain (PTB)"/>
    <property type="match status" value="1"/>
</dbReference>
<proteinExistence type="inferred from homology"/>
<feature type="compositionally biased region" description="Basic and acidic residues" evidence="6">
    <location>
        <begin position="573"/>
        <end position="584"/>
    </location>
</feature>
<feature type="compositionally biased region" description="Polar residues" evidence="6">
    <location>
        <begin position="191"/>
        <end position="208"/>
    </location>
</feature>
<dbReference type="EMBL" id="LPNN01000002">
    <property type="protein sequence ID" value="OEJ91774.1"/>
    <property type="molecule type" value="Genomic_DNA"/>
</dbReference>
<evidence type="ECO:0000256" key="4">
    <source>
        <dbReference type="ARBA" id="ARBA00022989"/>
    </source>
</evidence>
<feature type="region of interest" description="Disordered" evidence="6">
    <location>
        <begin position="182"/>
        <end position="286"/>
    </location>
</feature>
<feature type="region of interest" description="Disordered" evidence="6">
    <location>
        <begin position="758"/>
        <end position="812"/>
    </location>
</feature>
<feature type="region of interest" description="Disordered" evidence="6">
    <location>
        <begin position="503"/>
        <end position="584"/>
    </location>
</feature>
<keyword evidence="4" id="KW-1133">Transmembrane helix</keyword>
<dbReference type="PROSITE" id="PS51778">
    <property type="entry name" value="VAST"/>
    <property type="match status" value="1"/>
</dbReference>
<dbReference type="InterPro" id="IPR031968">
    <property type="entry name" value="VASt"/>
</dbReference>
<evidence type="ECO:0000256" key="6">
    <source>
        <dbReference type="SAM" id="MobiDB-lite"/>
    </source>
</evidence>
<dbReference type="PANTHER" id="PTHR23319">
    <property type="entry name" value="GRAM DOMAIN CONTAINING 1B, ISOFORM E"/>
    <property type="match status" value="1"/>
</dbReference>
<accession>A0A1E5RY03</accession>
<keyword evidence="9" id="KW-1185">Reference proteome</keyword>
<dbReference type="GO" id="GO:0140268">
    <property type="term" value="C:endoplasmic reticulum-plasma membrane contact site"/>
    <property type="evidence" value="ECO:0007669"/>
    <property type="project" value="TreeGrafter"/>
</dbReference>
<dbReference type="GO" id="GO:0005789">
    <property type="term" value="C:endoplasmic reticulum membrane"/>
    <property type="evidence" value="ECO:0007669"/>
    <property type="project" value="TreeGrafter"/>
</dbReference>
<dbReference type="CDD" id="cd13220">
    <property type="entry name" value="PH-GRAM_GRAMDC"/>
    <property type="match status" value="1"/>
</dbReference>
<feature type="compositionally biased region" description="Basic residues" evidence="6">
    <location>
        <begin position="775"/>
        <end position="789"/>
    </location>
</feature>
<dbReference type="PANTHER" id="PTHR23319:SF4">
    <property type="entry name" value="GRAM DOMAIN CONTAINING 1B, ISOFORM E"/>
    <property type="match status" value="1"/>
</dbReference>
<dbReference type="AlphaFoldDB" id="A0A1E5RY03"/>
<dbReference type="OrthoDB" id="3973138at2759"/>
<sequence length="927" mass="104272">MVSIDSDATSSSSKKPKEKLMHNFMSAMEHLLPIGNDKNHETSTEHQHSNDLNTFEKSNSFLNNLNSILQTGHSSNNYHENTQSDVDIFNAKQRIRPDINFTSLDNRKSIFSDTEFELNHNPKTAYTNNDSSSSTKENSIKSIGFLHVNKSPVNYESDDDIGEIQEEEDPNLEITDDYIITSQPLKEENQTKSNSTSGFKLSTPQRSVSDVPKRALTMSESEAKSSSYNSGSKTRNTKHKLKPFCSSGQSSDNNRESTNDKNPSKIRRSGTISLAPLGMTKLKNRLRTESISKKDILEGNARSKNNSSNCLMALNRTKSDTPTTGSAKSTSSDNDKDNNSSSANSAENKSTVKEEVFSCALQKDILIQGKLTLNSDHLNFKSKIFGIKTDIDINIKDIVQLEKKTTAMVFPNGIIVKTLDKSYTFASFLNRDSVFEKIMEIWSDSIMSGIHNDSPSKKSRPKLPNKRSSSKSKNITFKVPEIFNGDGDALKLKAPVKKMIHGIIDSSSEDEDYDASSDRIDSDRSEDDSMQSDDDEEDEEDDEDDDMTTDEEYEEEDNSKESSSSNENNKGFGPDKGKKYEPNLDSYSKETDVADYTIKNTTLGKVFKIISDKMYDLLEKGGNNKISEVPKIYDEDDNGEKLKDGHYKREYSYTKPLNSSLGPKETKCMVKDLLEKVDLSKYFIIKQITETPDVPSGKSFHVITNIIFFWSGEDTVQIRAFTKVVWTGKSWIKGPVESGNTSGQKASMESLADEIQNFNDSNDQTSSSSNATAGKSKKKSKSSKKSKKSGSKEKLQADQEEKTEEPDSGNGMISTITGLLPDFKSMSQYLTWLIIVYLIIDRYRTNSSISKHLKLQNKTLEKETQISEAEVWDWVLKRSTKDRVQYENILDLKSNNNTELTKFNKQELYILRQLKQRELDALNGLLT</sequence>
<feature type="compositionally biased region" description="Low complexity" evidence="6">
    <location>
        <begin position="758"/>
        <end position="774"/>
    </location>
</feature>
<dbReference type="Pfam" id="PF16016">
    <property type="entry name" value="VASt"/>
    <property type="match status" value="1"/>
</dbReference>
<comment type="similarity">
    <text evidence="2">Belongs to the YSP2 family.</text>
</comment>
<dbReference type="GO" id="GO:0032366">
    <property type="term" value="P:intracellular sterol transport"/>
    <property type="evidence" value="ECO:0007669"/>
    <property type="project" value="TreeGrafter"/>
</dbReference>
<dbReference type="Pfam" id="PF02893">
    <property type="entry name" value="GRAM"/>
    <property type="match status" value="1"/>
</dbReference>
<dbReference type="GO" id="GO:0005886">
    <property type="term" value="C:plasma membrane"/>
    <property type="evidence" value="ECO:0007669"/>
    <property type="project" value="TreeGrafter"/>
</dbReference>
<feature type="compositionally biased region" description="Acidic residues" evidence="6">
    <location>
        <begin position="524"/>
        <end position="558"/>
    </location>
</feature>
<evidence type="ECO:0000313" key="8">
    <source>
        <dbReference type="EMBL" id="OEJ91774.1"/>
    </source>
</evidence>
<comment type="subcellular location">
    <subcellularLocation>
        <location evidence="1">Membrane</location>
        <topology evidence="1">Single-pass membrane protein</topology>
    </subcellularLocation>
</comment>
<comment type="caution">
    <text evidence="8">The sequence shown here is derived from an EMBL/GenBank/DDBJ whole genome shotgun (WGS) entry which is preliminary data.</text>
</comment>
<dbReference type="InterPro" id="IPR011993">
    <property type="entry name" value="PH-like_dom_sf"/>
</dbReference>
<dbReference type="SMART" id="SM00568">
    <property type="entry name" value="GRAM"/>
    <property type="match status" value="1"/>
</dbReference>